<sequence>MACSRTPSIILAILLCGVILLEETKVGEGKVCPLYCLKVDYMTCMSSGHKRLPSLCNCCLVDHPERRCTLHLHNGIALHCYNATTTTTHP</sequence>
<dbReference type="PANTHER" id="PTHR33832:SF15">
    <property type="entry name" value="SERINE-TYPE ENDOPEPTIDASE INHIBITOR"/>
    <property type="match status" value="1"/>
</dbReference>
<dbReference type="Pfam" id="PF02428">
    <property type="entry name" value="Prot_inhib_II"/>
    <property type="match status" value="1"/>
</dbReference>
<proteinExistence type="inferred from homology"/>
<keyword evidence="2" id="KW-0722">Serine protease inhibitor</keyword>
<dbReference type="InterPro" id="IPR003465">
    <property type="entry name" value="Prot_inh_I20"/>
</dbReference>
<protein>
    <submittedName>
        <fullName evidence="4">Uncharacterized protein</fullName>
    </submittedName>
</protein>
<keyword evidence="3" id="KW-0732">Signal</keyword>
<feature type="chain" id="PRO_5042904384" evidence="3">
    <location>
        <begin position="30"/>
        <end position="90"/>
    </location>
</feature>
<name>A0AAP0HNZ1_9MAGN</name>
<dbReference type="Proteomes" id="UP001417504">
    <property type="component" value="Unassembled WGS sequence"/>
</dbReference>
<evidence type="ECO:0000256" key="3">
    <source>
        <dbReference type="SAM" id="SignalP"/>
    </source>
</evidence>
<evidence type="ECO:0000313" key="5">
    <source>
        <dbReference type="Proteomes" id="UP001417504"/>
    </source>
</evidence>
<dbReference type="Gene3D" id="3.30.60.30">
    <property type="match status" value="1"/>
</dbReference>
<dbReference type="AlphaFoldDB" id="A0AAP0HNZ1"/>
<feature type="signal peptide" evidence="3">
    <location>
        <begin position="1"/>
        <end position="29"/>
    </location>
</feature>
<keyword evidence="5" id="KW-1185">Reference proteome</keyword>
<evidence type="ECO:0000256" key="2">
    <source>
        <dbReference type="ARBA" id="ARBA00022900"/>
    </source>
</evidence>
<evidence type="ECO:0000256" key="1">
    <source>
        <dbReference type="ARBA" id="ARBA00007766"/>
    </source>
</evidence>
<accession>A0AAP0HNZ1</accession>
<dbReference type="SUPFAM" id="SSF100897">
    <property type="entry name" value="Plant proteinase inhibitors"/>
    <property type="match status" value="1"/>
</dbReference>
<dbReference type="InterPro" id="IPR051391">
    <property type="entry name" value="Protease_inhibitor_I20"/>
</dbReference>
<evidence type="ECO:0000313" key="4">
    <source>
        <dbReference type="EMBL" id="KAK9095878.1"/>
    </source>
</evidence>
<dbReference type="PANTHER" id="PTHR33832">
    <property type="entry name" value="SERINE-TYPE ENDOPEPTIDASE INHIBITOR"/>
    <property type="match status" value="1"/>
</dbReference>
<dbReference type="GO" id="GO:0004867">
    <property type="term" value="F:serine-type endopeptidase inhibitor activity"/>
    <property type="evidence" value="ECO:0007669"/>
    <property type="project" value="UniProtKB-KW"/>
</dbReference>
<comment type="caution">
    <text evidence="4">The sequence shown here is derived from an EMBL/GenBank/DDBJ whole genome shotgun (WGS) entry which is preliminary data.</text>
</comment>
<comment type="similarity">
    <text evidence="1">Belongs to the protease inhibitor I20 (potato type II proteinase inhibitor) family.</text>
</comment>
<gene>
    <name evidence="4" type="ORF">Sjap_021375</name>
</gene>
<organism evidence="4 5">
    <name type="scientific">Stephania japonica</name>
    <dbReference type="NCBI Taxonomy" id="461633"/>
    <lineage>
        <taxon>Eukaryota</taxon>
        <taxon>Viridiplantae</taxon>
        <taxon>Streptophyta</taxon>
        <taxon>Embryophyta</taxon>
        <taxon>Tracheophyta</taxon>
        <taxon>Spermatophyta</taxon>
        <taxon>Magnoliopsida</taxon>
        <taxon>Ranunculales</taxon>
        <taxon>Menispermaceae</taxon>
        <taxon>Menispermoideae</taxon>
        <taxon>Cissampelideae</taxon>
        <taxon>Stephania</taxon>
    </lineage>
</organism>
<reference evidence="4 5" key="1">
    <citation type="submission" date="2024-01" db="EMBL/GenBank/DDBJ databases">
        <title>Genome assemblies of Stephania.</title>
        <authorList>
            <person name="Yang L."/>
        </authorList>
    </citation>
    <scope>NUCLEOTIDE SEQUENCE [LARGE SCALE GENOMIC DNA]</scope>
    <source>
        <strain evidence="4">QJT</strain>
        <tissue evidence="4">Leaf</tissue>
    </source>
</reference>
<keyword evidence="2" id="KW-0646">Protease inhibitor</keyword>
<dbReference type="EMBL" id="JBBNAE010000009">
    <property type="protein sequence ID" value="KAK9095878.1"/>
    <property type="molecule type" value="Genomic_DNA"/>
</dbReference>